<dbReference type="PANTHER" id="PTHR11476">
    <property type="entry name" value="HISTIDYL-TRNA SYNTHETASE"/>
    <property type="match status" value="1"/>
</dbReference>
<evidence type="ECO:0000256" key="10">
    <source>
        <dbReference type="SAM" id="Phobius"/>
    </source>
</evidence>
<dbReference type="PIRSF" id="PIRSF001549">
    <property type="entry name" value="His-tRNA_synth"/>
    <property type="match status" value="1"/>
</dbReference>
<evidence type="ECO:0000313" key="13">
    <source>
        <dbReference type="EMBL" id="PIS16040.1"/>
    </source>
</evidence>
<dbReference type="InterPro" id="IPR004154">
    <property type="entry name" value="Anticodon-bd"/>
</dbReference>
<evidence type="ECO:0000259" key="11">
    <source>
        <dbReference type="Pfam" id="PF03129"/>
    </source>
</evidence>
<dbReference type="GO" id="GO:0006418">
    <property type="term" value="P:tRNA aminoacylation for protein translation"/>
    <property type="evidence" value="ECO:0007669"/>
    <property type="project" value="UniProtKB-ARBA"/>
</dbReference>
<keyword evidence="4" id="KW-0547">Nucleotide-binding</keyword>
<dbReference type="EMBL" id="PEZG01000013">
    <property type="protein sequence ID" value="PIS16040.1"/>
    <property type="molecule type" value="Genomic_DNA"/>
</dbReference>
<comment type="similarity">
    <text evidence="1">Belongs to the class-II aminoacyl-tRNA synthetase family.</text>
</comment>
<comment type="caution">
    <text evidence="13">The sequence shown here is derived from an EMBL/GenBank/DDBJ whole genome shotgun (WGS) entry which is preliminary data.</text>
</comment>
<evidence type="ECO:0000256" key="1">
    <source>
        <dbReference type="ARBA" id="ARBA00008226"/>
    </source>
</evidence>
<dbReference type="Pfam" id="PF03129">
    <property type="entry name" value="HGTP_anticodon"/>
    <property type="match status" value="1"/>
</dbReference>
<dbReference type="Proteomes" id="UP000231198">
    <property type="component" value="Unassembled WGS sequence"/>
</dbReference>
<keyword evidence="10" id="KW-0812">Transmembrane</keyword>
<evidence type="ECO:0000256" key="8">
    <source>
        <dbReference type="ARBA" id="ARBA00047639"/>
    </source>
</evidence>
<feature type="transmembrane region" description="Helical" evidence="10">
    <location>
        <begin position="20"/>
        <end position="41"/>
    </location>
</feature>
<accession>A0A2H0WTQ1</accession>
<feature type="non-terminal residue" evidence="13">
    <location>
        <position position="1"/>
    </location>
</feature>
<feature type="binding site" evidence="9">
    <location>
        <position position="17"/>
    </location>
    <ligand>
        <name>L-histidine</name>
        <dbReference type="ChEBI" id="CHEBI:57595"/>
    </ligand>
</feature>
<dbReference type="SUPFAM" id="SSF55681">
    <property type="entry name" value="Class II aaRS and biotin synthetases"/>
    <property type="match status" value="1"/>
</dbReference>
<evidence type="ECO:0000256" key="3">
    <source>
        <dbReference type="ARBA" id="ARBA00022598"/>
    </source>
</evidence>
<dbReference type="FunFam" id="3.40.50.800:FF:000012">
    <property type="entry name" value="Histidine--tRNA ligase, cytoplasmic"/>
    <property type="match status" value="1"/>
</dbReference>
<name>A0A2H0WTQ1_9BACT</name>
<dbReference type="GO" id="GO:0005737">
    <property type="term" value="C:cytoplasm"/>
    <property type="evidence" value="ECO:0007669"/>
    <property type="project" value="InterPro"/>
</dbReference>
<evidence type="ECO:0000256" key="5">
    <source>
        <dbReference type="ARBA" id="ARBA00022840"/>
    </source>
</evidence>
<dbReference type="InterPro" id="IPR036621">
    <property type="entry name" value="Anticodon-bd_dom_sf"/>
</dbReference>
<dbReference type="AlphaFoldDB" id="A0A2H0WTQ1"/>
<comment type="catalytic activity">
    <reaction evidence="8">
        <text>tRNA(His) + L-histidine + ATP = L-histidyl-tRNA(His) + AMP + diphosphate + H(+)</text>
        <dbReference type="Rhea" id="RHEA:17313"/>
        <dbReference type="Rhea" id="RHEA-COMP:9665"/>
        <dbReference type="Rhea" id="RHEA-COMP:9689"/>
        <dbReference type="ChEBI" id="CHEBI:15378"/>
        <dbReference type="ChEBI" id="CHEBI:30616"/>
        <dbReference type="ChEBI" id="CHEBI:33019"/>
        <dbReference type="ChEBI" id="CHEBI:57595"/>
        <dbReference type="ChEBI" id="CHEBI:78442"/>
        <dbReference type="ChEBI" id="CHEBI:78527"/>
        <dbReference type="ChEBI" id="CHEBI:456215"/>
        <dbReference type="EC" id="6.1.1.21"/>
    </reaction>
</comment>
<dbReference type="GO" id="GO:0004821">
    <property type="term" value="F:histidine-tRNA ligase activity"/>
    <property type="evidence" value="ECO:0007669"/>
    <property type="project" value="UniProtKB-EC"/>
</dbReference>
<dbReference type="InterPro" id="IPR033656">
    <property type="entry name" value="HisRS_anticodon"/>
</dbReference>
<dbReference type="PANTHER" id="PTHR11476:SF7">
    <property type="entry name" value="HISTIDINE--TRNA LIGASE"/>
    <property type="match status" value="1"/>
</dbReference>
<keyword evidence="7" id="KW-0030">Aminoacyl-tRNA synthetase</keyword>
<reference evidence="14" key="1">
    <citation type="submission" date="2017-09" db="EMBL/GenBank/DDBJ databases">
        <title>Depth-based differentiation of microbial function through sediment-hosted aquifers and enrichment of novel symbionts in the deep terrestrial subsurface.</title>
        <authorList>
            <person name="Probst A.J."/>
            <person name="Ladd B."/>
            <person name="Jarett J.K."/>
            <person name="Geller-Mcgrath D.E."/>
            <person name="Sieber C.M.K."/>
            <person name="Emerson J.B."/>
            <person name="Anantharaman K."/>
            <person name="Thomas B.C."/>
            <person name="Malmstrom R."/>
            <person name="Stieglmeier M."/>
            <person name="Klingl A."/>
            <person name="Woyke T."/>
            <person name="Ryan C.M."/>
            <person name="Banfield J.F."/>
        </authorList>
    </citation>
    <scope>NUCLEOTIDE SEQUENCE [LARGE SCALE GENOMIC DNA]</scope>
</reference>
<keyword evidence="10" id="KW-0472">Membrane</keyword>
<keyword evidence="6" id="KW-0648">Protein biosynthesis</keyword>
<protein>
    <recommendedName>
        <fullName evidence="2">histidine--tRNA ligase</fullName>
        <ecNumber evidence="2">6.1.1.21</ecNumber>
    </recommendedName>
</protein>
<sequence length="309" mass="34553">EAPQKGREREFYQADFDLLGSAYVLADMEILAVAIAIFLSLGASKNDFILYLNSRSFMEQKLEGFGIGKKDMKTILNLIDKQDKIDEPTFMKLLQEVGIGSSVINDLQSFLTKPLSPAADPYFTRLFSYLKNYGIDSYCQINPNIVRGLDYYTGLVFEVKEKGGTMRALLGGGRYDNLVSSFDSKLSIPGVGFATSDVVLMEFLKEKGLIPKVKPNTSQVLITVLGEDMVPSCVEIAKLLRSNGISCELYPSSNRKLDKQLKYADRQNIPFAIILGPEETQKGIVKVKDMKTREQKEVKKEEVVKILKS</sequence>
<gene>
    <name evidence="13" type="ORF">COT62_00530</name>
</gene>
<evidence type="ECO:0000256" key="2">
    <source>
        <dbReference type="ARBA" id="ARBA00012815"/>
    </source>
</evidence>
<dbReference type="SUPFAM" id="SSF52954">
    <property type="entry name" value="Class II aaRS ABD-related"/>
    <property type="match status" value="1"/>
</dbReference>
<dbReference type="EC" id="6.1.1.21" evidence="2"/>
<dbReference type="Pfam" id="PF13393">
    <property type="entry name" value="tRNA-synt_His"/>
    <property type="match status" value="1"/>
</dbReference>
<evidence type="ECO:0000256" key="6">
    <source>
        <dbReference type="ARBA" id="ARBA00022917"/>
    </source>
</evidence>
<feature type="domain" description="Anticodon-binding" evidence="11">
    <location>
        <begin position="219"/>
        <end position="308"/>
    </location>
</feature>
<dbReference type="InterPro" id="IPR041715">
    <property type="entry name" value="HisRS-like_core"/>
</dbReference>
<dbReference type="CDD" id="cd00859">
    <property type="entry name" value="HisRS_anticodon"/>
    <property type="match status" value="1"/>
</dbReference>
<evidence type="ECO:0000313" key="14">
    <source>
        <dbReference type="Proteomes" id="UP000231198"/>
    </source>
</evidence>
<feature type="domain" description="Class II Histidinyl-tRNA synthetase (HisRS)-like catalytic core" evidence="12">
    <location>
        <begin position="4"/>
        <end position="195"/>
    </location>
</feature>
<keyword evidence="5" id="KW-0067">ATP-binding</keyword>
<dbReference type="InterPro" id="IPR045864">
    <property type="entry name" value="aa-tRNA-synth_II/BPL/LPL"/>
</dbReference>
<keyword evidence="3" id="KW-0436">Ligase</keyword>
<feature type="binding site" evidence="9">
    <location>
        <begin position="151"/>
        <end position="152"/>
    </location>
    <ligand>
        <name>L-histidine</name>
        <dbReference type="ChEBI" id="CHEBI:57595"/>
    </ligand>
</feature>
<dbReference type="Gene3D" id="3.40.50.800">
    <property type="entry name" value="Anticodon-binding domain"/>
    <property type="match status" value="1"/>
</dbReference>
<evidence type="ECO:0000256" key="7">
    <source>
        <dbReference type="ARBA" id="ARBA00023146"/>
    </source>
</evidence>
<dbReference type="GO" id="GO:0005524">
    <property type="term" value="F:ATP binding"/>
    <property type="evidence" value="ECO:0007669"/>
    <property type="project" value="UniProtKB-KW"/>
</dbReference>
<proteinExistence type="inferred from homology"/>
<evidence type="ECO:0000256" key="9">
    <source>
        <dbReference type="PIRSR" id="PIRSR001549-1"/>
    </source>
</evidence>
<evidence type="ECO:0000256" key="4">
    <source>
        <dbReference type="ARBA" id="ARBA00022741"/>
    </source>
</evidence>
<dbReference type="InterPro" id="IPR004516">
    <property type="entry name" value="HisRS/HisZ"/>
</dbReference>
<feature type="binding site" evidence="9">
    <location>
        <position position="147"/>
    </location>
    <ligand>
        <name>L-histidine</name>
        <dbReference type="ChEBI" id="CHEBI:57595"/>
    </ligand>
</feature>
<dbReference type="Gene3D" id="3.30.930.10">
    <property type="entry name" value="Bira Bifunctional Protein, Domain 2"/>
    <property type="match status" value="1"/>
</dbReference>
<keyword evidence="10" id="KW-1133">Transmembrane helix</keyword>
<organism evidence="13 14">
    <name type="scientific">Candidatus Roizmanbacteria bacterium CG09_land_8_20_14_0_10_41_9</name>
    <dbReference type="NCBI Taxonomy" id="1974850"/>
    <lineage>
        <taxon>Bacteria</taxon>
        <taxon>Candidatus Roizmaniibacteriota</taxon>
    </lineage>
</organism>
<feature type="binding site" evidence="9">
    <location>
        <position position="13"/>
    </location>
    <ligand>
        <name>L-histidine</name>
        <dbReference type="ChEBI" id="CHEBI:57595"/>
    </ligand>
</feature>
<evidence type="ECO:0000259" key="12">
    <source>
        <dbReference type="Pfam" id="PF13393"/>
    </source>
</evidence>